<dbReference type="SUPFAM" id="SSF52200">
    <property type="entry name" value="Toll/Interleukin receptor TIR domain"/>
    <property type="match status" value="1"/>
</dbReference>
<keyword evidence="3" id="KW-1185">Reference proteome</keyword>
<dbReference type="EMBL" id="MVDD01000006">
    <property type="protein sequence ID" value="PKQ63231.1"/>
    <property type="molecule type" value="Genomic_DNA"/>
</dbReference>
<dbReference type="GO" id="GO:0007165">
    <property type="term" value="P:signal transduction"/>
    <property type="evidence" value="ECO:0007669"/>
    <property type="project" value="InterPro"/>
</dbReference>
<comment type="caution">
    <text evidence="2">The sequence shown here is derived from an EMBL/GenBank/DDBJ whole genome shotgun (WGS) entry which is preliminary data.</text>
</comment>
<dbReference type="Pfam" id="PF13676">
    <property type="entry name" value="TIR_2"/>
    <property type="match status" value="1"/>
</dbReference>
<dbReference type="OrthoDB" id="9810385at2"/>
<protein>
    <recommendedName>
        <fullName evidence="1">TIR domain-containing protein</fullName>
    </recommendedName>
</protein>
<evidence type="ECO:0000313" key="2">
    <source>
        <dbReference type="EMBL" id="PKQ63231.1"/>
    </source>
</evidence>
<sequence>MKYFISYTLKDKEITKEFLEFVVKLYSKKDSVYIDLLNNDSSNKQKRVIHELDSSDIFVLIESKSVYKSKWVQIEIQRAKLGNKKFKIIKLEEIIKIQNNQKTYKFKTTLS</sequence>
<dbReference type="RefSeq" id="WP_101261443.1">
    <property type="nucleotide sequence ID" value="NZ_MVDD01000006.1"/>
</dbReference>
<reference evidence="2 3" key="1">
    <citation type="journal article" date="2017" name="Front. Microbiol.">
        <title>Labilibaculum manganireducens gen. nov., sp. nov. and Labilibaculum filiforme sp. nov., Novel Bacteroidetes Isolated from Subsurface Sediments of the Baltic Sea.</title>
        <authorList>
            <person name="Vandieken V."/>
            <person name="Marshall I.P."/>
            <person name="Niemann H."/>
            <person name="Engelen B."/>
            <person name="Cypionka H."/>
        </authorList>
    </citation>
    <scope>NUCLEOTIDE SEQUENCE [LARGE SCALE GENOMIC DNA]</scope>
    <source>
        <strain evidence="2 3">59.16B</strain>
    </source>
</reference>
<feature type="domain" description="TIR" evidence="1">
    <location>
        <begin position="4"/>
        <end position="92"/>
    </location>
</feature>
<dbReference type="InterPro" id="IPR035897">
    <property type="entry name" value="Toll_tir_struct_dom_sf"/>
</dbReference>
<dbReference type="InterPro" id="IPR000157">
    <property type="entry name" value="TIR_dom"/>
</dbReference>
<organism evidence="2 3">
    <name type="scientific">Labilibaculum filiforme</name>
    <dbReference type="NCBI Taxonomy" id="1940526"/>
    <lineage>
        <taxon>Bacteria</taxon>
        <taxon>Pseudomonadati</taxon>
        <taxon>Bacteroidota</taxon>
        <taxon>Bacteroidia</taxon>
        <taxon>Marinilabiliales</taxon>
        <taxon>Marinifilaceae</taxon>
        <taxon>Labilibaculum</taxon>
    </lineage>
</organism>
<dbReference type="Proteomes" id="UP000233535">
    <property type="component" value="Unassembled WGS sequence"/>
</dbReference>
<name>A0A2N3HYW4_9BACT</name>
<dbReference type="AlphaFoldDB" id="A0A2N3HYW4"/>
<proteinExistence type="predicted"/>
<gene>
    <name evidence="2" type="ORF">BZG02_10820</name>
</gene>
<dbReference type="Gene3D" id="3.40.50.10140">
    <property type="entry name" value="Toll/interleukin-1 receptor homology (TIR) domain"/>
    <property type="match status" value="1"/>
</dbReference>
<evidence type="ECO:0000313" key="3">
    <source>
        <dbReference type="Proteomes" id="UP000233535"/>
    </source>
</evidence>
<evidence type="ECO:0000259" key="1">
    <source>
        <dbReference type="Pfam" id="PF13676"/>
    </source>
</evidence>
<accession>A0A2N3HYW4</accession>